<evidence type="ECO:0000313" key="10">
    <source>
        <dbReference type="Proteomes" id="UP001203136"/>
    </source>
</evidence>
<evidence type="ECO:0000256" key="4">
    <source>
        <dbReference type="ARBA" id="ARBA00022692"/>
    </source>
</evidence>
<feature type="transmembrane region" description="Helical" evidence="7">
    <location>
        <begin position="91"/>
        <end position="120"/>
    </location>
</feature>
<feature type="transmembrane region" description="Helical" evidence="7">
    <location>
        <begin position="211"/>
        <end position="234"/>
    </location>
</feature>
<dbReference type="InterPro" id="IPR004681">
    <property type="entry name" value="TRAP_DctM"/>
</dbReference>
<evidence type="ECO:0000256" key="7">
    <source>
        <dbReference type="SAM" id="Phobius"/>
    </source>
</evidence>
<evidence type="ECO:0000256" key="5">
    <source>
        <dbReference type="ARBA" id="ARBA00022989"/>
    </source>
</evidence>
<dbReference type="AlphaFoldDB" id="A0AAW5F8H5"/>
<evidence type="ECO:0000256" key="3">
    <source>
        <dbReference type="ARBA" id="ARBA00022519"/>
    </source>
</evidence>
<keyword evidence="6 7" id="KW-0472">Membrane</keyword>
<feature type="transmembrane region" description="Helical" evidence="7">
    <location>
        <begin position="357"/>
        <end position="383"/>
    </location>
</feature>
<sequence length="426" mass="44621">MIAVLFIILVLCLFIGVPVGFSIGISAMSFLAVSQFTPVTIMAQRLVDGLNSFPLLALPFFILAGEIMSYGCTPRLMRLANLFLGKKPGGLCAAGITASAFFGAISGSGVACTAAIGGIVGPEMAKSGYKKGYTASVIAASGTLGIVIPPSLPMVIYGTSSGTSIRNIFMAGIVPGLLAIGCLLVMNRIISGRRGYGGQAENYTKEEKRHIIIDAIPSLMMPLLVLGGVLLGIMTPTESAVIAVVYAFILAFSVYRELKLKDLLNLFTSAAVTTSVIMLIIGCAAPFGWLLAINNVPNIITEAILGLSTNPVVIMALITVLLLFLGTFMETISIIVLLTPMLLPVVTKLGFSPVHFGVILILNLAIGGTTPPLAVCLFTACRILGIQIDETFPDILYIVGTLILCLILIIVFPAITVGLPNLLIGS</sequence>
<dbReference type="GO" id="GO:0022857">
    <property type="term" value="F:transmembrane transporter activity"/>
    <property type="evidence" value="ECO:0007669"/>
    <property type="project" value="TreeGrafter"/>
</dbReference>
<evidence type="ECO:0000256" key="6">
    <source>
        <dbReference type="ARBA" id="ARBA00023136"/>
    </source>
</evidence>
<dbReference type="Pfam" id="PF06808">
    <property type="entry name" value="DctM"/>
    <property type="match status" value="1"/>
</dbReference>
<proteinExistence type="predicted"/>
<dbReference type="RefSeq" id="WP_024739653.1">
    <property type="nucleotide sequence ID" value="NZ_CABHNX010000112.1"/>
</dbReference>
<feature type="transmembrane region" description="Helical" evidence="7">
    <location>
        <begin position="6"/>
        <end position="33"/>
    </location>
</feature>
<dbReference type="GO" id="GO:0005886">
    <property type="term" value="C:plasma membrane"/>
    <property type="evidence" value="ECO:0007669"/>
    <property type="project" value="UniProtKB-SubCell"/>
</dbReference>
<feature type="transmembrane region" description="Helical" evidence="7">
    <location>
        <begin position="240"/>
        <end position="258"/>
    </location>
</feature>
<feature type="transmembrane region" description="Helical" evidence="7">
    <location>
        <begin position="270"/>
        <end position="291"/>
    </location>
</feature>
<dbReference type="Proteomes" id="UP001203136">
    <property type="component" value="Unassembled WGS sequence"/>
</dbReference>
<evidence type="ECO:0000313" key="9">
    <source>
        <dbReference type="EMBL" id="MCK0088163.1"/>
    </source>
</evidence>
<evidence type="ECO:0000256" key="1">
    <source>
        <dbReference type="ARBA" id="ARBA00004429"/>
    </source>
</evidence>
<dbReference type="PIRSF" id="PIRSF006066">
    <property type="entry name" value="HI0050"/>
    <property type="match status" value="1"/>
</dbReference>
<feature type="transmembrane region" description="Helical" evidence="7">
    <location>
        <begin position="303"/>
        <end position="325"/>
    </location>
</feature>
<gene>
    <name evidence="9" type="ORF">K5I21_20255</name>
</gene>
<keyword evidence="4 7" id="KW-0812">Transmembrane</keyword>
<feature type="transmembrane region" description="Helical" evidence="7">
    <location>
        <begin position="132"/>
        <end position="156"/>
    </location>
</feature>
<feature type="domain" description="TRAP C4-dicarboxylate transport system permease DctM subunit" evidence="8">
    <location>
        <begin position="6"/>
        <end position="415"/>
    </location>
</feature>
<comment type="subcellular location">
    <subcellularLocation>
        <location evidence="1">Cell inner membrane</location>
        <topology evidence="1">Multi-pass membrane protein</topology>
    </subcellularLocation>
</comment>
<comment type="caution">
    <text evidence="9">The sequence shown here is derived from an EMBL/GenBank/DDBJ whole genome shotgun (WGS) entry which is preliminary data.</text>
</comment>
<dbReference type="EMBL" id="JAINVB010000001">
    <property type="protein sequence ID" value="MCK0088163.1"/>
    <property type="molecule type" value="Genomic_DNA"/>
</dbReference>
<feature type="transmembrane region" description="Helical" evidence="7">
    <location>
        <begin position="395"/>
        <end position="419"/>
    </location>
</feature>
<feature type="transmembrane region" description="Helical" evidence="7">
    <location>
        <begin position="332"/>
        <end position="351"/>
    </location>
</feature>
<feature type="transmembrane region" description="Helical" evidence="7">
    <location>
        <begin position="168"/>
        <end position="190"/>
    </location>
</feature>
<keyword evidence="2" id="KW-1003">Cell membrane</keyword>
<dbReference type="InterPro" id="IPR010656">
    <property type="entry name" value="DctM"/>
</dbReference>
<feature type="transmembrane region" description="Helical" evidence="7">
    <location>
        <begin position="53"/>
        <end position="71"/>
    </location>
</feature>
<keyword evidence="3" id="KW-0997">Cell inner membrane</keyword>
<dbReference type="PANTHER" id="PTHR33362">
    <property type="entry name" value="SIALIC ACID TRAP TRANSPORTER PERMEASE PROTEIN SIAT-RELATED"/>
    <property type="match status" value="1"/>
</dbReference>
<name>A0AAW5F8H5_CLOSY</name>
<keyword evidence="5 7" id="KW-1133">Transmembrane helix</keyword>
<evidence type="ECO:0000256" key="2">
    <source>
        <dbReference type="ARBA" id="ARBA00022475"/>
    </source>
</evidence>
<protein>
    <submittedName>
        <fullName evidence="9">TRAP transporter large permease</fullName>
    </submittedName>
</protein>
<organism evidence="9 10">
    <name type="scientific">Clostridium symbiosum</name>
    <name type="common">Bacteroides symbiosus</name>
    <dbReference type="NCBI Taxonomy" id="1512"/>
    <lineage>
        <taxon>Bacteria</taxon>
        <taxon>Bacillati</taxon>
        <taxon>Bacillota</taxon>
        <taxon>Clostridia</taxon>
        <taxon>Lachnospirales</taxon>
        <taxon>Lachnospiraceae</taxon>
        <taxon>Otoolea</taxon>
    </lineage>
</organism>
<dbReference type="NCBIfam" id="TIGR00786">
    <property type="entry name" value="dctM"/>
    <property type="match status" value="1"/>
</dbReference>
<accession>A0AAW5F8H5</accession>
<reference evidence="9" key="1">
    <citation type="journal article" date="2022" name="Cell Host Microbe">
        <title>Colonization of the live biotherapeutic product VE303 and modulation of the microbiota and metabolites in healthy volunteers.</title>
        <authorList>
            <person name="Dsouza M."/>
            <person name="Menon R."/>
            <person name="Crossette E."/>
            <person name="Bhattarai S.K."/>
            <person name="Schneider J."/>
            <person name="Kim Y.G."/>
            <person name="Reddy S."/>
            <person name="Caballero S."/>
            <person name="Felix C."/>
            <person name="Cornacchione L."/>
            <person name="Hendrickson J."/>
            <person name="Watson A.R."/>
            <person name="Minot S.S."/>
            <person name="Greenfield N."/>
            <person name="Schopf L."/>
            <person name="Szabady R."/>
            <person name="Patarroyo J."/>
            <person name="Smith W."/>
            <person name="Harrison P."/>
            <person name="Kuijper E.J."/>
            <person name="Kelly C.P."/>
            <person name="Olle B."/>
            <person name="Bobilev D."/>
            <person name="Silber J.L."/>
            <person name="Bucci V."/>
            <person name="Roberts B."/>
            <person name="Faith J."/>
            <person name="Norman J.M."/>
        </authorList>
    </citation>
    <scope>NUCLEOTIDE SEQUENCE</scope>
    <source>
        <strain evidence="9">VE303-04</strain>
    </source>
</reference>
<evidence type="ECO:0000259" key="8">
    <source>
        <dbReference type="Pfam" id="PF06808"/>
    </source>
</evidence>